<comment type="caution">
    <text evidence="4">The sequence shown here is derived from an EMBL/GenBank/DDBJ whole genome shotgun (WGS) entry which is preliminary data.</text>
</comment>
<feature type="transmembrane region" description="Helical" evidence="2">
    <location>
        <begin position="188"/>
        <end position="210"/>
    </location>
</feature>
<protein>
    <recommendedName>
        <fullName evidence="6">DUF4190 domain-containing protein</fullName>
    </recommendedName>
</protein>
<feature type="region of interest" description="Disordered" evidence="1">
    <location>
        <begin position="27"/>
        <end position="53"/>
    </location>
</feature>
<accession>A0ABP8JML2</accession>
<evidence type="ECO:0000256" key="2">
    <source>
        <dbReference type="SAM" id="Phobius"/>
    </source>
</evidence>
<evidence type="ECO:0000313" key="4">
    <source>
        <dbReference type="EMBL" id="GAA4393254.1"/>
    </source>
</evidence>
<evidence type="ECO:0000256" key="1">
    <source>
        <dbReference type="SAM" id="MobiDB-lite"/>
    </source>
</evidence>
<keyword evidence="5" id="KW-1185">Reference proteome</keyword>
<reference evidence="5" key="1">
    <citation type="journal article" date="2019" name="Int. J. Syst. Evol. Microbiol.">
        <title>The Global Catalogue of Microorganisms (GCM) 10K type strain sequencing project: providing services to taxonomists for standard genome sequencing and annotation.</title>
        <authorList>
            <consortium name="The Broad Institute Genomics Platform"/>
            <consortium name="The Broad Institute Genome Sequencing Center for Infectious Disease"/>
            <person name="Wu L."/>
            <person name="Ma J."/>
        </authorList>
    </citation>
    <scope>NUCLEOTIDE SEQUENCE [LARGE SCALE GENOMIC DNA]</scope>
    <source>
        <strain evidence="5">JCM 17688</strain>
    </source>
</reference>
<feature type="transmembrane region" description="Helical" evidence="2">
    <location>
        <begin position="56"/>
        <end position="77"/>
    </location>
</feature>
<keyword evidence="2" id="KW-1133">Transmembrane helix</keyword>
<feature type="signal peptide" evidence="3">
    <location>
        <begin position="1"/>
        <end position="23"/>
    </location>
</feature>
<keyword evidence="2" id="KW-0472">Membrane</keyword>
<feature type="transmembrane region" description="Helical" evidence="2">
    <location>
        <begin position="89"/>
        <end position="110"/>
    </location>
</feature>
<name>A0ABP8JML2_9ACTN</name>
<organism evidence="4 5">
    <name type="scientific">Tsukamurella soli</name>
    <dbReference type="NCBI Taxonomy" id="644556"/>
    <lineage>
        <taxon>Bacteria</taxon>
        <taxon>Bacillati</taxon>
        <taxon>Actinomycetota</taxon>
        <taxon>Actinomycetes</taxon>
        <taxon>Mycobacteriales</taxon>
        <taxon>Tsukamurellaceae</taxon>
        <taxon>Tsukamurella</taxon>
    </lineage>
</organism>
<proteinExistence type="predicted"/>
<evidence type="ECO:0000313" key="5">
    <source>
        <dbReference type="Proteomes" id="UP001500635"/>
    </source>
</evidence>
<gene>
    <name evidence="4" type="ORF">GCM10023147_23820</name>
</gene>
<keyword evidence="2" id="KW-0812">Transmembrane</keyword>
<evidence type="ECO:0008006" key="6">
    <source>
        <dbReference type="Google" id="ProtNLM"/>
    </source>
</evidence>
<evidence type="ECO:0000256" key="3">
    <source>
        <dbReference type="SAM" id="SignalP"/>
    </source>
</evidence>
<dbReference type="Proteomes" id="UP001500635">
    <property type="component" value="Unassembled WGS sequence"/>
</dbReference>
<dbReference type="EMBL" id="BAABFR010000032">
    <property type="protein sequence ID" value="GAA4393254.1"/>
    <property type="molecule type" value="Genomic_DNA"/>
</dbReference>
<sequence>MTVAAMILLALTAVTGAAMSALAAARPAGGATPGSGNPGPGIPARPERAPSRRRSVWRALAPAVLLAAAASCAVGTPPQNGVLADVARVLAVLAATTGGSVCVAAAFALAHAGGARARDSPGAHGARDSPGADGEPALRGGLAIGVLERAAIAVCVLTGFGAGLAVIVAVKGLARYPELRDPRASEQFIIGTFVSVLWAVACAGTAVALVR</sequence>
<dbReference type="RefSeq" id="WP_344995657.1">
    <property type="nucleotide sequence ID" value="NZ_BAABFR010000032.1"/>
</dbReference>
<keyword evidence="3" id="KW-0732">Signal</keyword>
<feature type="chain" id="PRO_5045314290" description="DUF4190 domain-containing protein" evidence="3">
    <location>
        <begin position="24"/>
        <end position="211"/>
    </location>
</feature>
<feature type="transmembrane region" description="Helical" evidence="2">
    <location>
        <begin position="150"/>
        <end position="176"/>
    </location>
</feature>